<dbReference type="OrthoDB" id="2789670at2759"/>
<comment type="cofactor">
    <cofactor evidence="1 9">
        <name>heme</name>
        <dbReference type="ChEBI" id="CHEBI:30413"/>
    </cofactor>
</comment>
<dbReference type="PANTHER" id="PTHR46300:SF7">
    <property type="entry name" value="P450, PUTATIVE (EUROFUNG)-RELATED"/>
    <property type="match status" value="1"/>
</dbReference>
<evidence type="ECO:0000256" key="2">
    <source>
        <dbReference type="ARBA" id="ARBA00005179"/>
    </source>
</evidence>
<dbReference type="Proteomes" id="UP000559027">
    <property type="component" value="Unassembled WGS sequence"/>
</dbReference>
<keyword evidence="13" id="KW-1185">Reference proteome</keyword>
<name>A0A8H5G0S6_9AGAR</name>
<evidence type="ECO:0000313" key="12">
    <source>
        <dbReference type="EMBL" id="KAF5356264.1"/>
    </source>
</evidence>
<dbReference type="SUPFAM" id="SSF48264">
    <property type="entry name" value="Cytochrome P450"/>
    <property type="match status" value="1"/>
</dbReference>
<dbReference type="InterPro" id="IPR017972">
    <property type="entry name" value="Cyt_P450_CS"/>
</dbReference>
<evidence type="ECO:0000256" key="1">
    <source>
        <dbReference type="ARBA" id="ARBA00001971"/>
    </source>
</evidence>
<gene>
    <name evidence="12" type="ORF">D9756_004154</name>
</gene>
<accession>A0A8H5G0S6</accession>
<keyword evidence="4 9" id="KW-0349">Heme</keyword>
<proteinExistence type="inferred from homology"/>
<evidence type="ECO:0000256" key="9">
    <source>
        <dbReference type="PIRSR" id="PIRSR602401-1"/>
    </source>
</evidence>
<dbReference type="GO" id="GO:0016705">
    <property type="term" value="F:oxidoreductase activity, acting on paired donors, with incorporation or reduction of molecular oxygen"/>
    <property type="evidence" value="ECO:0007669"/>
    <property type="project" value="InterPro"/>
</dbReference>
<protein>
    <recommendedName>
        <fullName evidence="14">Cytochrome P450</fullName>
    </recommendedName>
</protein>
<dbReference type="GO" id="GO:0020037">
    <property type="term" value="F:heme binding"/>
    <property type="evidence" value="ECO:0007669"/>
    <property type="project" value="InterPro"/>
</dbReference>
<keyword evidence="5 9" id="KW-0479">Metal-binding</keyword>
<dbReference type="GO" id="GO:0005506">
    <property type="term" value="F:iron ion binding"/>
    <property type="evidence" value="ECO:0007669"/>
    <property type="project" value="InterPro"/>
</dbReference>
<evidence type="ECO:0000256" key="4">
    <source>
        <dbReference type="ARBA" id="ARBA00022617"/>
    </source>
</evidence>
<dbReference type="PANTHER" id="PTHR46300">
    <property type="entry name" value="P450, PUTATIVE (EUROFUNG)-RELATED-RELATED"/>
    <property type="match status" value="1"/>
</dbReference>
<dbReference type="PROSITE" id="PS00086">
    <property type="entry name" value="CYTOCHROME_P450"/>
    <property type="match status" value="1"/>
</dbReference>
<comment type="caution">
    <text evidence="12">The sequence shown here is derived from an EMBL/GenBank/DDBJ whole genome shotgun (WGS) entry which is preliminary data.</text>
</comment>
<dbReference type="InterPro" id="IPR001128">
    <property type="entry name" value="Cyt_P450"/>
</dbReference>
<dbReference type="PRINTS" id="PR00463">
    <property type="entry name" value="EP450I"/>
</dbReference>
<evidence type="ECO:0000256" key="11">
    <source>
        <dbReference type="SAM" id="SignalP"/>
    </source>
</evidence>
<dbReference type="InterPro" id="IPR036396">
    <property type="entry name" value="Cyt_P450_sf"/>
</dbReference>
<evidence type="ECO:0000256" key="5">
    <source>
        <dbReference type="ARBA" id="ARBA00022723"/>
    </source>
</evidence>
<sequence length="505" mass="57096">MLSWYILLLSCSALPLLLVIFKVKKRSYSHKPPGPRGWPLLGNISDIPKKSPWLTYTEWGKIYGDIIYLESFGTPTVILNNLEDIHELLDKRSAITASRPRMVMASELMGWGWDFAHMPHDDYWRRHRKVFHQYFQQRNMSNHFPVIRKTTSVLLNQLSKSPDKFRAHFRQFAATVVLKLTYDHEVLSEDDYYVNLADKALEGLLQVVHVGSSLVDIFPVLKYIPAWFPGATFKRKAQVYSQMTQKLRDVPFERAKKQIASGSLGACFVSESLGNGVDDDIIGNAAALAYLAGSDTAGHTVSIIAAFALAMIHFPDVQARARKEIDDLTGGLRLPDFDDRPSLPYIDAIIAELFRWATPTPLAIAHMSQAPDVYKGYYFPSGTLFIPNVHGVFHDESRFSDPFRFKPERFLNENADFDPFNMGGFGYGRRICPGRYVALNSSWLAISRMLAVFNISPAKDENGKEKITPPEFVSGLVVHPAPFEVDFVPRSGKALELIQKEDTVF</sequence>
<dbReference type="Gene3D" id="1.10.630.10">
    <property type="entry name" value="Cytochrome P450"/>
    <property type="match status" value="1"/>
</dbReference>
<dbReference type="InterPro" id="IPR050364">
    <property type="entry name" value="Cytochrome_P450_fung"/>
</dbReference>
<feature type="chain" id="PRO_5034053624" description="Cytochrome P450" evidence="11">
    <location>
        <begin position="30"/>
        <end position="505"/>
    </location>
</feature>
<comment type="similarity">
    <text evidence="3 10">Belongs to the cytochrome P450 family.</text>
</comment>
<evidence type="ECO:0000256" key="7">
    <source>
        <dbReference type="ARBA" id="ARBA00023004"/>
    </source>
</evidence>
<reference evidence="12 13" key="1">
    <citation type="journal article" date="2020" name="ISME J.">
        <title>Uncovering the hidden diversity of litter-decomposition mechanisms in mushroom-forming fungi.</title>
        <authorList>
            <person name="Floudas D."/>
            <person name="Bentzer J."/>
            <person name="Ahren D."/>
            <person name="Johansson T."/>
            <person name="Persson P."/>
            <person name="Tunlid A."/>
        </authorList>
    </citation>
    <scope>NUCLEOTIDE SEQUENCE [LARGE SCALE GENOMIC DNA]</scope>
    <source>
        <strain evidence="12 13">CBS 146.42</strain>
    </source>
</reference>
<evidence type="ECO:0000256" key="3">
    <source>
        <dbReference type="ARBA" id="ARBA00010617"/>
    </source>
</evidence>
<evidence type="ECO:0008006" key="14">
    <source>
        <dbReference type="Google" id="ProtNLM"/>
    </source>
</evidence>
<feature type="binding site" description="axial binding residue" evidence="9">
    <location>
        <position position="432"/>
    </location>
    <ligand>
        <name>heme</name>
        <dbReference type="ChEBI" id="CHEBI:30413"/>
    </ligand>
    <ligandPart>
        <name>Fe</name>
        <dbReference type="ChEBI" id="CHEBI:18248"/>
    </ligandPart>
</feature>
<evidence type="ECO:0000256" key="10">
    <source>
        <dbReference type="RuleBase" id="RU000461"/>
    </source>
</evidence>
<dbReference type="EMBL" id="JAACJO010000007">
    <property type="protein sequence ID" value="KAF5356264.1"/>
    <property type="molecule type" value="Genomic_DNA"/>
</dbReference>
<dbReference type="Pfam" id="PF00067">
    <property type="entry name" value="p450"/>
    <property type="match status" value="1"/>
</dbReference>
<dbReference type="AlphaFoldDB" id="A0A8H5G0S6"/>
<dbReference type="InterPro" id="IPR002401">
    <property type="entry name" value="Cyt_P450_E_grp-I"/>
</dbReference>
<evidence type="ECO:0000256" key="8">
    <source>
        <dbReference type="ARBA" id="ARBA00023033"/>
    </source>
</evidence>
<keyword evidence="8 10" id="KW-0503">Monooxygenase</keyword>
<feature type="signal peptide" evidence="11">
    <location>
        <begin position="1"/>
        <end position="29"/>
    </location>
</feature>
<evidence type="ECO:0000256" key="6">
    <source>
        <dbReference type="ARBA" id="ARBA00023002"/>
    </source>
</evidence>
<keyword evidence="6 10" id="KW-0560">Oxidoreductase</keyword>
<keyword evidence="7 9" id="KW-0408">Iron</keyword>
<keyword evidence="11" id="KW-0732">Signal</keyword>
<evidence type="ECO:0000313" key="13">
    <source>
        <dbReference type="Proteomes" id="UP000559027"/>
    </source>
</evidence>
<dbReference type="GO" id="GO:0004497">
    <property type="term" value="F:monooxygenase activity"/>
    <property type="evidence" value="ECO:0007669"/>
    <property type="project" value="UniProtKB-KW"/>
</dbReference>
<dbReference type="CDD" id="cd11065">
    <property type="entry name" value="CYP64-like"/>
    <property type="match status" value="1"/>
</dbReference>
<comment type="pathway">
    <text evidence="2">Secondary metabolite biosynthesis.</text>
</comment>
<organism evidence="12 13">
    <name type="scientific">Leucocoprinus leucothites</name>
    <dbReference type="NCBI Taxonomy" id="201217"/>
    <lineage>
        <taxon>Eukaryota</taxon>
        <taxon>Fungi</taxon>
        <taxon>Dikarya</taxon>
        <taxon>Basidiomycota</taxon>
        <taxon>Agaricomycotina</taxon>
        <taxon>Agaricomycetes</taxon>
        <taxon>Agaricomycetidae</taxon>
        <taxon>Agaricales</taxon>
        <taxon>Agaricineae</taxon>
        <taxon>Agaricaceae</taxon>
        <taxon>Leucocoprinus</taxon>
    </lineage>
</organism>